<dbReference type="AlphaFoldDB" id="A0A9I9E5K9"/>
<evidence type="ECO:0000256" key="1">
    <source>
        <dbReference type="SAM" id="MobiDB-lite"/>
    </source>
</evidence>
<feature type="compositionally biased region" description="Basic and acidic residues" evidence="1">
    <location>
        <begin position="1"/>
        <end position="38"/>
    </location>
</feature>
<name>A0A9I9E5K9_CUCME</name>
<dbReference type="EnsemblPlants" id="MELO3C029081.2.1">
    <property type="protein sequence ID" value="MELO3C029081.2.1"/>
    <property type="gene ID" value="MELO3C029081.2"/>
</dbReference>
<accession>A0A9I9E5K9</accession>
<proteinExistence type="predicted"/>
<feature type="region of interest" description="Disordered" evidence="1">
    <location>
        <begin position="1"/>
        <end position="59"/>
    </location>
</feature>
<organism evidence="2">
    <name type="scientific">Cucumis melo</name>
    <name type="common">Muskmelon</name>
    <dbReference type="NCBI Taxonomy" id="3656"/>
    <lineage>
        <taxon>Eukaryota</taxon>
        <taxon>Viridiplantae</taxon>
        <taxon>Streptophyta</taxon>
        <taxon>Embryophyta</taxon>
        <taxon>Tracheophyta</taxon>
        <taxon>Spermatophyta</taxon>
        <taxon>Magnoliopsida</taxon>
        <taxon>eudicotyledons</taxon>
        <taxon>Gunneridae</taxon>
        <taxon>Pentapetalae</taxon>
        <taxon>rosids</taxon>
        <taxon>fabids</taxon>
        <taxon>Cucurbitales</taxon>
        <taxon>Cucurbitaceae</taxon>
        <taxon>Benincaseae</taxon>
        <taxon>Cucumis</taxon>
    </lineage>
</organism>
<sequence length="59" mass="6792">MGPRQRKEDQYQAQGGEDKMQNNELDSRMNPSKGREDDMNQDTLVLPPGSITRFRAKKP</sequence>
<evidence type="ECO:0000313" key="2">
    <source>
        <dbReference type="EnsemblPlants" id="MELO3C029081.2.1"/>
    </source>
</evidence>
<dbReference type="Gramene" id="MELO3C029081.2.1">
    <property type="protein sequence ID" value="MELO3C029081.2.1"/>
    <property type="gene ID" value="MELO3C029081.2"/>
</dbReference>
<protein>
    <submittedName>
        <fullName evidence="2">Uncharacterized protein</fullName>
    </submittedName>
</protein>
<reference evidence="2" key="1">
    <citation type="submission" date="2023-03" db="UniProtKB">
        <authorList>
            <consortium name="EnsemblPlants"/>
        </authorList>
    </citation>
    <scope>IDENTIFICATION</scope>
</reference>